<dbReference type="Proteomes" id="UP000825701">
    <property type="component" value="Chromosome"/>
</dbReference>
<dbReference type="RefSeq" id="WP_261402744.1">
    <property type="nucleotide sequence ID" value="NZ_CP081869.1"/>
</dbReference>
<dbReference type="Gene3D" id="3.40.50.300">
    <property type="entry name" value="P-loop containing nucleotide triphosphate hydrolases"/>
    <property type="match status" value="1"/>
</dbReference>
<dbReference type="PANTHER" id="PTHR43718">
    <property type="entry name" value="LON PROTEASE"/>
    <property type="match status" value="1"/>
</dbReference>
<accession>A0A9E6R8W1</accession>
<protein>
    <submittedName>
        <fullName evidence="2">AAA family ATPase</fullName>
    </submittedName>
</protein>
<evidence type="ECO:0000259" key="1">
    <source>
        <dbReference type="Pfam" id="PF00004"/>
    </source>
</evidence>
<dbReference type="InterPro" id="IPR027065">
    <property type="entry name" value="Lon_Prtase"/>
</dbReference>
<dbReference type="GO" id="GO:0016887">
    <property type="term" value="F:ATP hydrolysis activity"/>
    <property type="evidence" value="ECO:0007669"/>
    <property type="project" value="InterPro"/>
</dbReference>
<sequence length="208" mass="22501">MGDPGGGKSRLARRVAERLHLPVATLDAGTCNDQAVTGSPRRWYSAYPSLPLATIAAHRVPNPALVVDEIEKAGRSSAGSLHDSLLSLLEPLTARAWRDQYLDAEVDLSGVSWICTANTLDGIPAPLRNRLRILRLPRPAAEHLPVLTASVLRDIAHERGEDERFLPPLDGEELSALAAAWGDSGSVRTLRRFVEALLAARRATTNPN</sequence>
<name>A0A9E6R8W1_9HYPH</name>
<reference evidence="2" key="1">
    <citation type="submission" date="2021-08" db="EMBL/GenBank/DDBJ databases">
        <authorList>
            <person name="Zhang H."/>
            <person name="Xu M."/>
            <person name="Yu Z."/>
            <person name="Yang L."/>
            <person name="Cai Y."/>
        </authorList>
    </citation>
    <scope>NUCLEOTIDE SEQUENCE</scope>
    <source>
        <strain evidence="2">CHL1</strain>
    </source>
</reference>
<dbReference type="InterPro" id="IPR027417">
    <property type="entry name" value="P-loop_NTPase"/>
</dbReference>
<dbReference type="GO" id="GO:0004252">
    <property type="term" value="F:serine-type endopeptidase activity"/>
    <property type="evidence" value="ECO:0007669"/>
    <property type="project" value="InterPro"/>
</dbReference>
<dbReference type="EMBL" id="CP081869">
    <property type="protein sequence ID" value="QZN99651.1"/>
    <property type="molecule type" value="Genomic_DNA"/>
</dbReference>
<dbReference type="InterPro" id="IPR003959">
    <property type="entry name" value="ATPase_AAA_core"/>
</dbReference>
<organism evidence="2 3">
    <name type="scientific">Chenggangzhangella methanolivorans</name>
    <dbReference type="NCBI Taxonomy" id="1437009"/>
    <lineage>
        <taxon>Bacteria</taxon>
        <taxon>Pseudomonadati</taxon>
        <taxon>Pseudomonadota</taxon>
        <taxon>Alphaproteobacteria</taxon>
        <taxon>Hyphomicrobiales</taxon>
        <taxon>Methylopilaceae</taxon>
        <taxon>Chenggangzhangella</taxon>
    </lineage>
</organism>
<proteinExistence type="predicted"/>
<evidence type="ECO:0000313" key="3">
    <source>
        <dbReference type="Proteomes" id="UP000825701"/>
    </source>
</evidence>
<evidence type="ECO:0000313" key="2">
    <source>
        <dbReference type="EMBL" id="QZN99651.1"/>
    </source>
</evidence>
<gene>
    <name evidence="2" type="ORF">K6K41_23630</name>
</gene>
<dbReference type="PANTHER" id="PTHR43718:SF2">
    <property type="entry name" value="LON PROTEASE HOMOLOG, MITOCHONDRIAL"/>
    <property type="match status" value="1"/>
</dbReference>
<dbReference type="GO" id="GO:0004176">
    <property type="term" value="F:ATP-dependent peptidase activity"/>
    <property type="evidence" value="ECO:0007669"/>
    <property type="project" value="InterPro"/>
</dbReference>
<dbReference type="AlphaFoldDB" id="A0A9E6R8W1"/>
<dbReference type="GO" id="GO:0005524">
    <property type="term" value="F:ATP binding"/>
    <property type="evidence" value="ECO:0007669"/>
    <property type="project" value="InterPro"/>
</dbReference>
<feature type="domain" description="ATPase AAA-type core" evidence="1">
    <location>
        <begin position="2"/>
        <end position="133"/>
    </location>
</feature>
<dbReference type="KEGG" id="cmet:K6K41_23630"/>
<dbReference type="Pfam" id="PF00004">
    <property type="entry name" value="AAA"/>
    <property type="match status" value="1"/>
</dbReference>
<dbReference type="SUPFAM" id="SSF52540">
    <property type="entry name" value="P-loop containing nucleoside triphosphate hydrolases"/>
    <property type="match status" value="1"/>
</dbReference>
<dbReference type="GO" id="GO:0006515">
    <property type="term" value="P:protein quality control for misfolded or incompletely synthesized proteins"/>
    <property type="evidence" value="ECO:0007669"/>
    <property type="project" value="TreeGrafter"/>
</dbReference>
<keyword evidence="3" id="KW-1185">Reference proteome</keyword>